<evidence type="ECO:0000256" key="4">
    <source>
        <dbReference type="ARBA" id="ARBA00005259"/>
    </source>
</evidence>
<accession>A0ABP9SNY2</accession>
<dbReference type="InterPro" id="IPR016193">
    <property type="entry name" value="Cytidine_deaminase-like"/>
</dbReference>
<dbReference type="EC" id="1.1.1.193" evidence="14"/>
<dbReference type="InterPro" id="IPR002734">
    <property type="entry name" value="RibDG_C"/>
</dbReference>
<reference evidence="17" key="1">
    <citation type="journal article" date="2019" name="Int. J. Syst. Evol. Microbiol.">
        <title>The Global Catalogue of Microorganisms (GCM) 10K type strain sequencing project: providing services to taxonomists for standard genome sequencing and annotation.</title>
        <authorList>
            <consortium name="The Broad Institute Genomics Platform"/>
            <consortium name="The Broad Institute Genome Sequencing Center for Infectious Disease"/>
            <person name="Wu L."/>
            <person name="Ma J."/>
        </authorList>
    </citation>
    <scope>NUCLEOTIDE SEQUENCE [LARGE SCALE GENOMIC DNA]</scope>
    <source>
        <strain evidence="17">JCM 18304</strain>
    </source>
</reference>
<comment type="catalytic activity">
    <reaction evidence="12 14">
        <text>5-amino-6-(5-phospho-D-ribitylamino)uracil + NADP(+) = 5-amino-6-(5-phospho-D-ribosylamino)uracil + NADPH + H(+)</text>
        <dbReference type="Rhea" id="RHEA:17845"/>
        <dbReference type="ChEBI" id="CHEBI:15378"/>
        <dbReference type="ChEBI" id="CHEBI:57783"/>
        <dbReference type="ChEBI" id="CHEBI:58349"/>
        <dbReference type="ChEBI" id="CHEBI:58421"/>
        <dbReference type="ChEBI" id="CHEBI:58453"/>
        <dbReference type="EC" id="1.1.1.193"/>
    </reaction>
</comment>
<comment type="pathway">
    <text evidence="2 14">Cofactor biosynthesis; riboflavin biosynthesis; 5-amino-6-(D-ribitylamino)uracil from GTP: step 2/4.</text>
</comment>
<dbReference type="EMBL" id="BAABJQ010000035">
    <property type="protein sequence ID" value="GAA5198839.1"/>
    <property type="molecule type" value="Genomic_DNA"/>
</dbReference>
<gene>
    <name evidence="16" type="primary">ribD</name>
    <name evidence="16" type="ORF">GCM10023322_73100</name>
</gene>
<evidence type="ECO:0000256" key="6">
    <source>
        <dbReference type="ARBA" id="ARBA00022619"/>
    </source>
</evidence>
<dbReference type="InterPro" id="IPR024072">
    <property type="entry name" value="DHFR-like_dom_sf"/>
</dbReference>
<keyword evidence="8 14" id="KW-0862">Zinc</keyword>
<sequence length="350" mass="35492">MTEFSPAERDAMDRALDLAARGLGSTSPNPSVGAVILAADGTVAGEGRTAPAGGPHAEVAALTAAGDRARGGTAVVTLEPCDHTGRTGPCTQALIAAGVTRVVYAVADPNPLAAGGADTLRGAGVDIARGLGEQRAGHLSRYWRTAVRRGHPYVIWKYAATLDGRSAAADGTSKWITSERARADVHALRGEMDAIIAGIGTVLADDPALTVRVPGLHRAPLRVVVDAAGRTPPGARVLDDAAPTWIATAAEVGAGADGRVDLEKLLAALYTRGVRAALIEGGPTLAGAFLAAGLVDEVVGYVAPKLLGEGLAASGPAGVTTISAAIDLELTDVTRMGPDLRITAVPRRRS</sequence>
<comment type="similarity">
    <text evidence="5 14">In the C-terminal section; belongs to the HTP reductase family.</text>
</comment>
<dbReference type="CDD" id="cd01284">
    <property type="entry name" value="Riboflavin_deaminase-reductase"/>
    <property type="match status" value="1"/>
</dbReference>
<evidence type="ECO:0000259" key="15">
    <source>
        <dbReference type="PROSITE" id="PS51747"/>
    </source>
</evidence>
<evidence type="ECO:0000256" key="12">
    <source>
        <dbReference type="ARBA" id="ARBA00049861"/>
    </source>
</evidence>
<protein>
    <recommendedName>
        <fullName evidence="14">Riboflavin biosynthesis protein RibD</fullName>
    </recommendedName>
    <domain>
        <recommendedName>
            <fullName evidence="14">Diaminohydroxyphosphoribosylaminopyrimidine deaminase</fullName>
            <shortName evidence="14">DRAP deaminase</shortName>
            <ecNumber evidence="14">3.5.4.26</ecNumber>
        </recommendedName>
        <alternativeName>
            <fullName evidence="14">Riboflavin-specific deaminase</fullName>
        </alternativeName>
    </domain>
    <domain>
        <recommendedName>
            <fullName evidence="14">5-amino-6-(5-phosphoribosylamino)uracil reductase</fullName>
            <ecNumber evidence="14">1.1.1.193</ecNumber>
        </recommendedName>
        <alternativeName>
            <fullName evidence="14">HTP reductase</fullName>
        </alternativeName>
    </domain>
</protein>
<dbReference type="InterPro" id="IPR004794">
    <property type="entry name" value="Eubact_RibD"/>
</dbReference>
<organism evidence="16 17">
    <name type="scientific">Rugosimonospora acidiphila</name>
    <dbReference type="NCBI Taxonomy" id="556531"/>
    <lineage>
        <taxon>Bacteria</taxon>
        <taxon>Bacillati</taxon>
        <taxon>Actinomycetota</taxon>
        <taxon>Actinomycetes</taxon>
        <taxon>Micromonosporales</taxon>
        <taxon>Micromonosporaceae</taxon>
        <taxon>Rugosimonospora</taxon>
    </lineage>
</organism>
<evidence type="ECO:0000256" key="5">
    <source>
        <dbReference type="ARBA" id="ARBA00007417"/>
    </source>
</evidence>
<evidence type="ECO:0000256" key="8">
    <source>
        <dbReference type="ARBA" id="ARBA00022833"/>
    </source>
</evidence>
<dbReference type="Pfam" id="PF00383">
    <property type="entry name" value="dCMP_cyt_deam_1"/>
    <property type="match status" value="1"/>
</dbReference>
<keyword evidence="6 14" id="KW-0686">Riboflavin biosynthesis</keyword>
<dbReference type="PROSITE" id="PS00903">
    <property type="entry name" value="CYT_DCMP_DEAMINASES_1"/>
    <property type="match status" value="1"/>
</dbReference>
<dbReference type="Pfam" id="PF01872">
    <property type="entry name" value="RibD_C"/>
    <property type="match status" value="1"/>
</dbReference>
<evidence type="ECO:0000256" key="7">
    <source>
        <dbReference type="ARBA" id="ARBA00022723"/>
    </source>
</evidence>
<comment type="caution">
    <text evidence="16">The sequence shown here is derived from an EMBL/GenBank/DDBJ whole genome shotgun (WGS) entry which is preliminary data.</text>
</comment>
<comment type="catalytic activity">
    <reaction evidence="13 14">
        <text>2,5-diamino-6-hydroxy-4-(5-phosphoribosylamino)-pyrimidine + H2O + H(+) = 5-amino-6-(5-phospho-D-ribosylamino)uracil + NH4(+)</text>
        <dbReference type="Rhea" id="RHEA:21868"/>
        <dbReference type="ChEBI" id="CHEBI:15377"/>
        <dbReference type="ChEBI" id="CHEBI:15378"/>
        <dbReference type="ChEBI" id="CHEBI:28938"/>
        <dbReference type="ChEBI" id="CHEBI:58453"/>
        <dbReference type="ChEBI" id="CHEBI:58614"/>
        <dbReference type="EC" id="3.5.4.26"/>
    </reaction>
</comment>
<proteinExistence type="inferred from homology"/>
<dbReference type="Proteomes" id="UP001501570">
    <property type="component" value="Unassembled WGS sequence"/>
</dbReference>
<feature type="domain" description="CMP/dCMP-type deaminase" evidence="15">
    <location>
        <begin position="6"/>
        <end position="120"/>
    </location>
</feature>
<keyword evidence="7 14" id="KW-0479">Metal-binding</keyword>
<dbReference type="PROSITE" id="PS51747">
    <property type="entry name" value="CYT_DCMP_DEAMINASES_2"/>
    <property type="match status" value="1"/>
</dbReference>
<evidence type="ECO:0000256" key="11">
    <source>
        <dbReference type="ARBA" id="ARBA00023268"/>
    </source>
</evidence>
<evidence type="ECO:0000256" key="3">
    <source>
        <dbReference type="ARBA" id="ARBA00004910"/>
    </source>
</evidence>
<evidence type="ECO:0000256" key="14">
    <source>
        <dbReference type="PIRNR" id="PIRNR006769"/>
    </source>
</evidence>
<dbReference type="PIRSF" id="PIRSF006769">
    <property type="entry name" value="RibD"/>
    <property type="match status" value="1"/>
</dbReference>
<keyword evidence="11" id="KW-0511">Multifunctional enzyme</keyword>
<dbReference type="InterPro" id="IPR016192">
    <property type="entry name" value="APOBEC/CMP_deaminase_Zn-bd"/>
</dbReference>
<name>A0ABP9SNY2_9ACTN</name>
<dbReference type="InterPro" id="IPR011549">
    <property type="entry name" value="RibD_C"/>
</dbReference>
<dbReference type="PANTHER" id="PTHR38011">
    <property type="entry name" value="DIHYDROFOLATE REDUCTASE FAMILY PROTEIN (AFU_ORTHOLOGUE AFUA_8G06820)"/>
    <property type="match status" value="1"/>
</dbReference>
<dbReference type="Gene3D" id="3.40.430.10">
    <property type="entry name" value="Dihydrofolate Reductase, subunit A"/>
    <property type="match status" value="1"/>
</dbReference>
<evidence type="ECO:0000313" key="17">
    <source>
        <dbReference type="Proteomes" id="UP001501570"/>
    </source>
</evidence>
<keyword evidence="14" id="KW-0378">Hydrolase</keyword>
<comment type="function">
    <text evidence="1 14">Converts 2,5-diamino-6-(ribosylamino)-4(3h)-pyrimidinone 5'-phosphate into 5-amino-6-(ribosylamino)-2,4(1h,3h)-pyrimidinedione 5'-phosphate.</text>
</comment>
<comment type="similarity">
    <text evidence="4 14">In the N-terminal section; belongs to the cytidine and deoxycytidylate deaminase family.</text>
</comment>
<dbReference type="SUPFAM" id="SSF53597">
    <property type="entry name" value="Dihydrofolate reductase-like"/>
    <property type="match status" value="1"/>
</dbReference>
<dbReference type="InterPro" id="IPR050765">
    <property type="entry name" value="Riboflavin_Biosynth_HTPR"/>
</dbReference>
<dbReference type="EC" id="3.5.4.26" evidence="14"/>
<dbReference type="SUPFAM" id="SSF53927">
    <property type="entry name" value="Cytidine deaminase-like"/>
    <property type="match status" value="1"/>
</dbReference>
<dbReference type="PANTHER" id="PTHR38011:SF7">
    <property type="entry name" value="2,5-DIAMINO-6-RIBOSYLAMINO-4(3H)-PYRIMIDINONE 5'-PHOSPHATE REDUCTASE"/>
    <property type="match status" value="1"/>
</dbReference>
<comment type="pathway">
    <text evidence="3 14">Cofactor biosynthesis; riboflavin biosynthesis; 5-amino-6-(D-ribitylamino)uracil from GTP: step 3/4.</text>
</comment>
<evidence type="ECO:0000256" key="2">
    <source>
        <dbReference type="ARBA" id="ARBA00004882"/>
    </source>
</evidence>
<dbReference type="Gene3D" id="3.40.140.10">
    <property type="entry name" value="Cytidine Deaminase, domain 2"/>
    <property type="match status" value="1"/>
</dbReference>
<dbReference type="NCBIfam" id="TIGR00227">
    <property type="entry name" value="ribD_Cterm"/>
    <property type="match status" value="1"/>
</dbReference>
<evidence type="ECO:0000256" key="9">
    <source>
        <dbReference type="ARBA" id="ARBA00022857"/>
    </source>
</evidence>
<evidence type="ECO:0000313" key="16">
    <source>
        <dbReference type="EMBL" id="GAA5198839.1"/>
    </source>
</evidence>
<dbReference type="InterPro" id="IPR002125">
    <property type="entry name" value="CMP_dCMP_dom"/>
</dbReference>
<keyword evidence="10 14" id="KW-0560">Oxidoreductase</keyword>
<evidence type="ECO:0000256" key="1">
    <source>
        <dbReference type="ARBA" id="ARBA00002151"/>
    </source>
</evidence>
<keyword evidence="17" id="KW-1185">Reference proteome</keyword>
<keyword evidence="9 14" id="KW-0521">NADP</keyword>
<evidence type="ECO:0000256" key="13">
    <source>
        <dbReference type="ARBA" id="ARBA00049886"/>
    </source>
</evidence>
<dbReference type="NCBIfam" id="TIGR00326">
    <property type="entry name" value="eubact_ribD"/>
    <property type="match status" value="1"/>
</dbReference>
<comment type="cofactor">
    <cofactor evidence="14">
        <name>Zn(2+)</name>
        <dbReference type="ChEBI" id="CHEBI:29105"/>
    </cofactor>
    <text evidence="14">Binds 1 zinc ion.</text>
</comment>
<evidence type="ECO:0000256" key="10">
    <source>
        <dbReference type="ARBA" id="ARBA00023002"/>
    </source>
</evidence>